<feature type="active site" description="Proton donor/acceptor" evidence="7">
    <location>
        <position position="75"/>
    </location>
</feature>
<comment type="pathway">
    <text evidence="7">Cell wall biogenesis; peptidoglycan biosynthesis.</text>
</comment>
<dbReference type="Pfam" id="PF01177">
    <property type="entry name" value="Asp_Glu_race"/>
    <property type="match status" value="1"/>
</dbReference>
<evidence type="ECO:0000256" key="4">
    <source>
        <dbReference type="ARBA" id="ARBA00022984"/>
    </source>
</evidence>
<keyword evidence="9" id="KW-1185">Reference proteome</keyword>
<dbReference type="HAMAP" id="MF_00258">
    <property type="entry name" value="Glu_racemase"/>
    <property type="match status" value="1"/>
</dbReference>
<dbReference type="PROSITE" id="PS00923">
    <property type="entry name" value="ASP_GLU_RACEMASE_1"/>
    <property type="match status" value="1"/>
</dbReference>
<sequence>MTRPPKILVFDSGLGGLTVFSEIIKLRPGADYVYCADDAGFPYGNWKEPDLVTRVMQVMAELIAEHAPDMVVIACNTASTIVLPYLRVHWPQTPFVGTVPAIKPAAERSRSRLISVLGTPGTVKRDYTQNLIAQFAAHCRVTLVGSANLAKLAEAQMHGQGVRDADITAEIAPCFVEENGARTDAIALACTHYPLLVEDFRRLAPWPVDWIDPAPAIARRADSLLRDKGVEESFAKKGQARAVFTSGAKPDPQLRATLARYGLVAG</sequence>
<dbReference type="RefSeq" id="WP_016920632.1">
    <property type="nucleotide sequence ID" value="NZ_CP044331.1"/>
</dbReference>
<dbReference type="PANTHER" id="PTHR21198:SF2">
    <property type="entry name" value="GLUTAMATE RACEMASE"/>
    <property type="match status" value="1"/>
</dbReference>
<feature type="binding site" evidence="7">
    <location>
        <begin position="76"/>
        <end position="77"/>
    </location>
    <ligand>
        <name>substrate</name>
    </ligand>
</feature>
<dbReference type="GO" id="GO:0008881">
    <property type="term" value="F:glutamate racemase activity"/>
    <property type="evidence" value="ECO:0007669"/>
    <property type="project" value="UniProtKB-UniRule"/>
</dbReference>
<gene>
    <name evidence="7" type="primary">murI</name>
    <name evidence="8" type="ORF">F7D14_03330</name>
</gene>
<evidence type="ECO:0000256" key="5">
    <source>
        <dbReference type="ARBA" id="ARBA00023235"/>
    </source>
</evidence>
<dbReference type="Proteomes" id="UP000422569">
    <property type="component" value="Chromosome"/>
</dbReference>
<dbReference type="KEGG" id="mpar:F7D14_03330"/>
<keyword evidence="4 7" id="KW-0573">Peptidoglycan synthesis</keyword>
<evidence type="ECO:0000256" key="1">
    <source>
        <dbReference type="ARBA" id="ARBA00001602"/>
    </source>
</evidence>
<accession>A0A6B8M719</accession>
<keyword evidence="3 7" id="KW-0133">Cell shape</keyword>
<keyword evidence="6 7" id="KW-0961">Cell wall biogenesis/degradation</keyword>
<dbReference type="GO" id="GO:0071555">
    <property type="term" value="P:cell wall organization"/>
    <property type="evidence" value="ECO:0007669"/>
    <property type="project" value="UniProtKB-KW"/>
</dbReference>
<evidence type="ECO:0000313" key="9">
    <source>
        <dbReference type="Proteomes" id="UP000422569"/>
    </source>
</evidence>
<feature type="active site" description="Proton donor/acceptor" evidence="7">
    <location>
        <position position="190"/>
    </location>
</feature>
<evidence type="ECO:0000256" key="3">
    <source>
        <dbReference type="ARBA" id="ARBA00022960"/>
    </source>
</evidence>
<dbReference type="SUPFAM" id="SSF53681">
    <property type="entry name" value="Aspartate/glutamate racemase"/>
    <property type="match status" value="2"/>
</dbReference>
<feature type="binding site" evidence="7">
    <location>
        <begin position="11"/>
        <end position="12"/>
    </location>
    <ligand>
        <name>substrate</name>
    </ligand>
</feature>
<feature type="binding site" evidence="7">
    <location>
        <begin position="191"/>
        <end position="192"/>
    </location>
    <ligand>
        <name>substrate</name>
    </ligand>
</feature>
<dbReference type="PANTHER" id="PTHR21198">
    <property type="entry name" value="GLUTAMATE RACEMASE"/>
    <property type="match status" value="1"/>
</dbReference>
<dbReference type="GO" id="GO:0008360">
    <property type="term" value="P:regulation of cell shape"/>
    <property type="evidence" value="ECO:0007669"/>
    <property type="project" value="UniProtKB-KW"/>
</dbReference>
<dbReference type="GO" id="GO:0009252">
    <property type="term" value="P:peptidoglycan biosynthetic process"/>
    <property type="evidence" value="ECO:0007669"/>
    <property type="project" value="UniProtKB-UniRule"/>
</dbReference>
<comment type="catalytic activity">
    <reaction evidence="1 7">
        <text>L-glutamate = D-glutamate</text>
        <dbReference type="Rhea" id="RHEA:12813"/>
        <dbReference type="ChEBI" id="CHEBI:29985"/>
        <dbReference type="ChEBI" id="CHEBI:29986"/>
        <dbReference type="EC" id="5.1.1.3"/>
    </reaction>
</comment>
<dbReference type="InterPro" id="IPR018187">
    <property type="entry name" value="Asp/Glu_racemase_AS_1"/>
</dbReference>
<feature type="binding site" evidence="7">
    <location>
        <begin position="43"/>
        <end position="44"/>
    </location>
    <ligand>
        <name>substrate</name>
    </ligand>
</feature>
<evidence type="ECO:0000256" key="2">
    <source>
        <dbReference type="ARBA" id="ARBA00013090"/>
    </source>
</evidence>
<organism evidence="8 9">
    <name type="scientific">Methylocystis parvus</name>
    <dbReference type="NCBI Taxonomy" id="134"/>
    <lineage>
        <taxon>Bacteria</taxon>
        <taxon>Pseudomonadati</taxon>
        <taxon>Pseudomonadota</taxon>
        <taxon>Alphaproteobacteria</taxon>
        <taxon>Hyphomicrobiales</taxon>
        <taxon>Methylocystaceae</taxon>
        <taxon>Methylocystis</taxon>
    </lineage>
</organism>
<evidence type="ECO:0000313" key="8">
    <source>
        <dbReference type="EMBL" id="QGM96610.1"/>
    </source>
</evidence>
<dbReference type="Gene3D" id="3.40.50.1860">
    <property type="match status" value="2"/>
</dbReference>
<name>A0A6B8M719_9HYPH</name>
<dbReference type="InterPro" id="IPR001920">
    <property type="entry name" value="Asp/Glu_race"/>
</dbReference>
<dbReference type="InterPro" id="IPR004391">
    <property type="entry name" value="Glu_race"/>
</dbReference>
<reference evidence="8 9" key="1">
    <citation type="submission" date="2019-09" db="EMBL/GenBank/DDBJ databases">
        <title>Isolation and complete genome sequencing of Methylocystis species.</title>
        <authorList>
            <person name="Rumah B.L."/>
            <person name="Stead C.E."/>
            <person name="Stevens B.C."/>
            <person name="Minton N.P."/>
            <person name="Grosse-Honebrink A."/>
            <person name="Zhang Y."/>
        </authorList>
    </citation>
    <scope>NUCLEOTIDE SEQUENCE [LARGE SCALE GENOMIC DNA]</scope>
    <source>
        <strain evidence="8 9">BRCS2</strain>
    </source>
</reference>
<evidence type="ECO:0000256" key="7">
    <source>
        <dbReference type="HAMAP-Rule" id="MF_00258"/>
    </source>
</evidence>
<dbReference type="EMBL" id="CP044331">
    <property type="protein sequence ID" value="QGM96610.1"/>
    <property type="molecule type" value="Genomic_DNA"/>
</dbReference>
<proteinExistence type="inferred from homology"/>
<dbReference type="EC" id="5.1.1.3" evidence="2 7"/>
<dbReference type="NCBIfam" id="TIGR00067">
    <property type="entry name" value="glut_race"/>
    <property type="match status" value="1"/>
</dbReference>
<keyword evidence="5 7" id="KW-0413">Isomerase</keyword>
<dbReference type="InterPro" id="IPR015942">
    <property type="entry name" value="Asp/Glu/hydantoin_racemase"/>
</dbReference>
<protein>
    <recommendedName>
        <fullName evidence="2 7">Glutamate racemase</fullName>
        <ecNumber evidence="2 7">5.1.1.3</ecNumber>
    </recommendedName>
</protein>
<dbReference type="AlphaFoldDB" id="A0A6B8M719"/>
<dbReference type="UniPathway" id="UPA00219"/>
<comment type="function">
    <text evidence="7">Provides the (R)-glutamate required for cell wall biosynthesis.</text>
</comment>
<comment type="similarity">
    <text evidence="7">Belongs to the aspartate/glutamate racemases family.</text>
</comment>
<evidence type="ECO:0000256" key="6">
    <source>
        <dbReference type="ARBA" id="ARBA00023316"/>
    </source>
</evidence>